<feature type="compositionally biased region" description="Basic and acidic residues" evidence="2">
    <location>
        <begin position="1"/>
        <end position="10"/>
    </location>
</feature>
<proteinExistence type="predicted"/>
<evidence type="ECO:0000313" key="4">
    <source>
        <dbReference type="EMBL" id="KAK3897040.1"/>
    </source>
</evidence>
<gene>
    <name evidence="4" type="ORF">C8A05DRAFT_20115</name>
</gene>
<feature type="region of interest" description="Disordered" evidence="2">
    <location>
        <begin position="1"/>
        <end position="131"/>
    </location>
</feature>
<dbReference type="AlphaFoldDB" id="A0AAN6MA78"/>
<dbReference type="Proteomes" id="UP001303889">
    <property type="component" value="Unassembled WGS sequence"/>
</dbReference>
<dbReference type="SUPFAM" id="SSF46689">
    <property type="entry name" value="Homeodomain-like"/>
    <property type="match status" value="1"/>
</dbReference>
<reference evidence="4" key="2">
    <citation type="submission" date="2023-05" db="EMBL/GenBank/DDBJ databases">
        <authorList>
            <consortium name="Lawrence Berkeley National Laboratory"/>
            <person name="Steindorff A."/>
            <person name="Hensen N."/>
            <person name="Bonometti L."/>
            <person name="Westerberg I."/>
            <person name="Brannstrom I.O."/>
            <person name="Guillou S."/>
            <person name="Cros-Aarteil S."/>
            <person name="Calhoun S."/>
            <person name="Haridas S."/>
            <person name="Kuo A."/>
            <person name="Mondo S."/>
            <person name="Pangilinan J."/>
            <person name="Riley R."/>
            <person name="Labutti K."/>
            <person name="Andreopoulos B."/>
            <person name="Lipzen A."/>
            <person name="Chen C."/>
            <person name="Yanf M."/>
            <person name="Daum C."/>
            <person name="Ng V."/>
            <person name="Clum A."/>
            <person name="Ohm R."/>
            <person name="Martin F."/>
            <person name="Silar P."/>
            <person name="Natvig D."/>
            <person name="Lalanne C."/>
            <person name="Gautier V."/>
            <person name="Ament-Velasquez S.L."/>
            <person name="Kruys A."/>
            <person name="Hutchinson M.I."/>
            <person name="Powell A.J."/>
            <person name="Barry K."/>
            <person name="Miller A.N."/>
            <person name="Grigoriev I.V."/>
            <person name="Debuchy R."/>
            <person name="Gladieux P."/>
            <person name="Thoren M.H."/>
            <person name="Johannesson H."/>
        </authorList>
    </citation>
    <scope>NUCLEOTIDE SEQUENCE</scope>
    <source>
        <strain evidence="4">CBS 103.79</strain>
    </source>
</reference>
<dbReference type="EMBL" id="MU856296">
    <property type="protein sequence ID" value="KAK3897040.1"/>
    <property type="molecule type" value="Genomic_DNA"/>
</dbReference>
<name>A0AAN6MA78_9PEZI</name>
<dbReference type="Pfam" id="PF13921">
    <property type="entry name" value="Myb_DNA-bind_6"/>
    <property type="match status" value="1"/>
</dbReference>
<dbReference type="SMART" id="SM00717">
    <property type="entry name" value="SANT"/>
    <property type="match status" value="1"/>
</dbReference>
<dbReference type="InterPro" id="IPR016197">
    <property type="entry name" value="Chromo-like_dom_sf"/>
</dbReference>
<evidence type="ECO:0000313" key="5">
    <source>
        <dbReference type="Proteomes" id="UP001303889"/>
    </source>
</evidence>
<dbReference type="Gene3D" id="2.40.50.40">
    <property type="match status" value="1"/>
</dbReference>
<reference evidence="4" key="1">
    <citation type="journal article" date="2023" name="Mol. Phylogenet. Evol.">
        <title>Genome-scale phylogeny and comparative genomics of the fungal order Sordariales.</title>
        <authorList>
            <person name="Hensen N."/>
            <person name="Bonometti L."/>
            <person name="Westerberg I."/>
            <person name="Brannstrom I.O."/>
            <person name="Guillou S."/>
            <person name="Cros-Aarteil S."/>
            <person name="Calhoun S."/>
            <person name="Haridas S."/>
            <person name="Kuo A."/>
            <person name="Mondo S."/>
            <person name="Pangilinan J."/>
            <person name="Riley R."/>
            <person name="LaButti K."/>
            <person name="Andreopoulos B."/>
            <person name="Lipzen A."/>
            <person name="Chen C."/>
            <person name="Yan M."/>
            <person name="Daum C."/>
            <person name="Ng V."/>
            <person name="Clum A."/>
            <person name="Steindorff A."/>
            <person name="Ohm R.A."/>
            <person name="Martin F."/>
            <person name="Silar P."/>
            <person name="Natvig D.O."/>
            <person name="Lalanne C."/>
            <person name="Gautier V."/>
            <person name="Ament-Velasquez S.L."/>
            <person name="Kruys A."/>
            <person name="Hutchinson M.I."/>
            <person name="Powell A.J."/>
            <person name="Barry K."/>
            <person name="Miller A.N."/>
            <person name="Grigoriev I.V."/>
            <person name="Debuchy R."/>
            <person name="Gladieux P."/>
            <person name="Hiltunen Thoren M."/>
            <person name="Johannesson H."/>
        </authorList>
    </citation>
    <scope>NUCLEOTIDE SEQUENCE</scope>
    <source>
        <strain evidence="4">CBS 103.79</strain>
    </source>
</reference>
<comment type="caution">
    <text evidence="4">The sequence shown here is derived from an EMBL/GenBank/DDBJ whole genome shotgun (WGS) entry which is preliminary data.</text>
</comment>
<dbReference type="InterPro" id="IPR009057">
    <property type="entry name" value="Homeodomain-like_sf"/>
</dbReference>
<feature type="region of interest" description="Disordered" evidence="2">
    <location>
        <begin position="159"/>
        <end position="210"/>
    </location>
</feature>
<feature type="compositionally biased region" description="Basic residues" evidence="2">
    <location>
        <begin position="96"/>
        <end position="110"/>
    </location>
</feature>
<evidence type="ECO:0000259" key="3">
    <source>
        <dbReference type="PROSITE" id="PS50090"/>
    </source>
</evidence>
<feature type="compositionally biased region" description="Basic and acidic residues" evidence="2">
    <location>
        <begin position="112"/>
        <end position="122"/>
    </location>
</feature>
<protein>
    <recommendedName>
        <fullName evidence="3">Myb-like domain-containing protein</fullName>
    </recommendedName>
</protein>
<feature type="non-terminal residue" evidence="4">
    <location>
        <position position="1"/>
    </location>
</feature>
<comment type="subunit">
    <text evidence="1">Component of the NuA4 histone acetyltransferase complex.</text>
</comment>
<dbReference type="CDD" id="cd00167">
    <property type="entry name" value="SANT"/>
    <property type="match status" value="1"/>
</dbReference>
<feature type="domain" description="Myb-like" evidence="3">
    <location>
        <begin position="198"/>
        <end position="247"/>
    </location>
</feature>
<dbReference type="PROSITE" id="PS50090">
    <property type="entry name" value="MYB_LIKE"/>
    <property type="match status" value="1"/>
</dbReference>
<evidence type="ECO:0000256" key="1">
    <source>
        <dbReference type="ARBA" id="ARBA00011353"/>
    </source>
</evidence>
<accession>A0AAN6MA78</accession>
<sequence length="313" mass="35076">PSVQDDRGEQNEGFVALPWPQESQTSLPRSPVDKGSNAPELGHAEPSIQPSTGQDKPNLQHCIGHHQQCGPDDGGGYSLEDSIARHSQDDDAAQPPHKRRARRPTRRPRHQSTLERDAEADRTPAATFDEWPLENAVLRRVTMDGSPPTFMLQFTWGPCAEHGAGHRETETRAAISSAERRRPARQSKGITKDKGKPTSTSNRARYTPADDVKILQLKEQGPSWSAIAKEFPGRSAGAIQLRYQTKLKPTEEWWEVEEIRRKNRRHDGSWEVLVGWKGGEETREPYENLAETEALHEYERRHGTVAVNTGDAA</sequence>
<dbReference type="InterPro" id="IPR001005">
    <property type="entry name" value="SANT/Myb"/>
</dbReference>
<dbReference type="SUPFAM" id="SSF54160">
    <property type="entry name" value="Chromo domain-like"/>
    <property type="match status" value="1"/>
</dbReference>
<evidence type="ECO:0000256" key="2">
    <source>
        <dbReference type="SAM" id="MobiDB-lite"/>
    </source>
</evidence>
<dbReference type="Gene3D" id="1.10.10.60">
    <property type="entry name" value="Homeodomain-like"/>
    <property type="match status" value="1"/>
</dbReference>
<organism evidence="4 5">
    <name type="scientific">Staphylotrichum tortipilum</name>
    <dbReference type="NCBI Taxonomy" id="2831512"/>
    <lineage>
        <taxon>Eukaryota</taxon>
        <taxon>Fungi</taxon>
        <taxon>Dikarya</taxon>
        <taxon>Ascomycota</taxon>
        <taxon>Pezizomycotina</taxon>
        <taxon>Sordariomycetes</taxon>
        <taxon>Sordariomycetidae</taxon>
        <taxon>Sordariales</taxon>
        <taxon>Chaetomiaceae</taxon>
        <taxon>Staphylotrichum</taxon>
    </lineage>
</organism>
<feature type="compositionally biased region" description="Polar residues" evidence="2">
    <location>
        <begin position="48"/>
        <end position="57"/>
    </location>
</feature>
<keyword evidence="5" id="KW-1185">Reference proteome</keyword>